<evidence type="ECO:0000256" key="3">
    <source>
        <dbReference type="ARBA" id="ARBA00022833"/>
    </source>
</evidence>
<dbReference type="InterPro" id="IPR035437">
    <property type="entry name" value="SNase_OB-fold_sf"/>
</dbReference>
<dbReference type="SUPFAM" id="SSF57845">
    <property type="entry name" value="B-box zinc-binding domain"/>
    <property type="match status" value="1"/>
</dbReference>
<dbReference type="Gene3D" id="2.40.50.90">
    <property type="match status" value="5"/>
</dbReference>
<dbReference type="SUPFAM" id="SSF50199">
    <property type="entry name" value="Staphylococcal nuclease"/>
    <property type="match status" value="1"/>
</dbReference>
<evidence type="ECO:0000259" key="7">
    <source>
        <dbReference type="PROSITE" id="PS50119"/>
    </source>
</evidence>
<reference evidence="9" key="1">
    <citation type="journal article" date="2014" name="PLoS ONE">
        <title>Transcriptome-Based Identification of ABC Transporters in the Western Tarnished Plant Bug Lygus hesperus.</title>
        <authorList>
            <person name="Hull J.J."/>
            <person name="Chaney K."/>
            <person name="Geib S.M."/>
            <person name="Fabrick J.A."/>
            <person name="Brent C.S."/>
            <person name="Walsh D."/>
            <person name="Lavine L.C."/>
        </authorList>
    </citation>
    <scope>NUCLEOTIDE SEQUENCE</scope>
</reference>
<dbReference type="CDD" id="cd19757">
    <property type="entry name" value="Bbox1"/>
    <property type="match status" value="1"/>
</dbReference>
<keyword evidence="1" id="KW-0479">Metal-binding</keyword>
<proteinExistence type="predicted"/>
<keyword evidence="3" id="KW-0862">Zinc</keyword>
<feature type="compositionally biased region" description="Polar residues" evidence="5">
    <location>
        <begin position="1"/>
        <end position="10"/>
    </location>
</feature>
<feature type="compositionally biased region" description="Basic and acidic residues" evidence="5">
    <location>
        <begin position="11"/>
        <end position="21"/>
    </location>
</feature>
<evidence type="ECO:0000256" key="4">
    <source>
        <dbReference type="PROSITE-ProRule" id="PRU00024"/>
    </source>
</evidence>
<feature type="domain" description="B box-type" evidence="7">
    <location>
        <begin position="200"/>
        <end position="241"/>
    </location>
</feature>
<reference evidence="9" key="2">
    <citation type="submission" date="2014-07" db="EMBL/GenBank/DDBJ databases">
        <authorList>
            <person name="Hull J."/>
        </authorList>
    </citation>
    <scope>NUCLEOTIDE SEQUENCE</scope>
</reference>
<dbReference type="PANTHER" id="PTHR16442:SF1">
    <property type="entry name" value="RING FINGER PROTEIN 17"/>
    <property type="match status" value="1"/>
</dbReference>
<feature type="domain" description="Tudor" evidence="8">
    <location>
        <begin position="554"/>
        <end position="613"/>
    </location>
</feature>
<feature type="domain" description="RING-type" evidence="6">
    <location>
        <begin position="34"/>
        <end position="85"/>
    </location>
</feature>
<dbReference type="GO" id="GO:0008270">
    <property type="term" value="F:zinc ion binding"/>
    <property type="evidence" value="ECO:0007669"/>
    <property type="project" value="UniProtKB-KW"/>
</dbReference>
<dbReference type="InterPro" id="IPR013083">
    <property type="entry name" value="Znf_RING/FYVE/PHD"/>
</dbReference>
<dbReference type="InterPro" id="IPR000315">
    <property type="entry name" value="Znf_B-box"/>
</dbReference>
<dbReference type="Gene3D" id="3.30.160.60">
    <property type="entry name" value="Classic Zinc Finger"/>
    <property type="match status" value="1"/>
</dbReference>
<dbReference type="InterPro" id="IPR001841">
    <property type="entry name" value="Znf_RING"/>
</dbReference>
<evidence type="ECO:0000256" key="2">
    <source>
        <dbReference type="ARBA" id="ARBA00022771"/>
    </source>
</evidence>
<dbReference type="InterPro" id="IPR002999">
    <property type="entry name" value="Tudor"/>
</dbReference>
<dbReference type="CDD" id="cd19756">
    <property type="entry name" value="Bbox2"/>
    <property type="match status" value="1"/>
</dbReference>
<gene>
    <name evidence="9" type="primary">RNF17_1</name>
    <name evidence="9" type="ORF">CM83_77222</name>
</gene>
<accession>A0A0A9W3F7</accession>
<dbReference type="Pfam" id="PF00567">
    <property type="entry name" value="TUDOR"/>
    <property type="match status" value="5"/>
</dbReference>
<feature type="domain" description="B box-type" evidence="7">
    <location>
        <begin position="144"/>
        <end position="190"/>
    </location>
</feature>
<dbReference type="Gene3D" id="2.30.30.140">
    <property type="match status" value="5"/>
</dbReference>
<dbReference type="PANTHER" id="PTHR16442">
    <property type="entry name" value="RING FINGER PROTEIN 17"/>
    <property type="match status" value="1"/>
</dbReference>
<dbReference type="SMART" id="SM00333">
    <property type="entry name" value="TUDOR"/>
    <property type="match status" value="5"/>
</dbReference>
<feature type="domain" description="Tudor" evidence="8">
    <location>
        <begin position="1584"/>
        <end position="1647"/>
    </location>
</feature>
<dbReference type="Pfam" id="PF00643">
    <property type="entry name" value="zf-B_box"/>
    <property type="match status" value="1"/>
</dbReference>
<dbReference type="SMART" id="SM00336">
    <property type="entry name" value="BBOX"/>
    <property type="match status" value="2"/>
</dbReference>
<dbReference type="PROSITE" id="PS50304">
    <property type="entry name" value="TUDOR"/>
    <property type="match status" value="4"/>
</dbReference>
<sequence>MYFSRLFSSRNGKDSKMDRRRYASMPETPPGPGCCICAKGFMQRGYNDSRHERIPLVLKCNHSSCESCILARIKMSQPIACGICEEVSPLPPSYKDGDIRDLFPVNAYLLGLWTQRTKDFEGGDSVISFPKKVVKKEKMIMPKKTFKSCTECTGPADCFCESCITAYCHLCFTKVHSAAKILKDHKRVSLIQEPGAVNPRSTFLCSVHHDKKLELFCNKCYVSICSSCLVSEHNGHNLKSIADKNKEFHDEIIASYARVTDVMNNMEASRKKAKLNLKTSSEGSRDPATKEEKIKQHFVRLHAHLELLENDLLHQLNTSTRTASLNSAIDKLSENIDRIKASLTKTKSLMRSDGFGDFQSLLNELRDLESLPCVLIASKNDTDLNCLQIDHSIFSVLDEHIILRMDDAESYQLKTENDAHDEAIEDLPKSVSLEEVKSQLLPPPTVRPSNSSAGILSAEYAVEKSGRASPMFSRCSSSSSLSSNNSFVMEATQLLAPPDDLIVGITFKAFVSHITSPSDFYVQRHGVRRKLDSLQKELRRCGASCYRNKREDFLYQAGQYYMTMYSGDYNWSRCQLLDFVGVHEVKVLYIDYGNHQKISKSSLKPLPGVLAQIPPLAIRCSLINCYPRHDNEWDPKVVSVMSRMLEGRGSSSITIVRKNQLNCLTVKLYKETETNTIDVGEALNFLEFAQCGPAELYMPELENVAKPKVYPAQTILKAKDVQHKSVNITHVVSPGEFYIKFSVPLADFVIMRNNMFRDYTTLDKRKNDSRIVYYPAVGMAVAVANETGYWWRALVVEMLPRKIVKIFLIDDGQTLMVEWDKLRALELKYFKIPPQAYRCSLTDVQPKDGEDWSEEAAALLRTYKDKDLKIASPEFINNHTSVILVHCDTEMDICINALLVREGLAKSVGPYGNIVEYPKVPNVKPCLDSIRNIQGAPFKLTKNSASLKLLPPKPEKIEEILMDPSDDMLIKDPNGQIKLKVTVVKVINPGEFYVTVNMHDDYFKELFKKMNEFYNNIPPNKMLVSLKLEDKCVVKTADGSWKRGVVVKEPDDDNHVQIYLLDEAVDISVSTKTQGILAELDSQFLSKMDCAVGCALGGIVPAGSSHWTLTSISKMQDFVEKYRDNLYMTKMIHYPDENKQKINVLLIGRKKSKPTATTPSYVTWSSLNHELRWEGCAKPDEYTKWDSKGNIIDAENNAMESEVEVLNSLLRCHFHETPEGAVDLSKPIDESPDVVRITWPPAEPLMSMKFMAKVTYVGSNCDIWVQDPLNVTEMLIGINEEATKLCEGTEPLYPPVQWSVGDICLGKFHLDNKWYRAEITKVYATASHHLVKFVDYGNEEYLKDEEIRLADGITIRPLQSHICYFDNLAPVGDTWPASHIDAIHALLVDKHVGIELRRLANGLLGIKSMILSDGKNALDEIVSRRLGVYRAQSMAESKKVTTKSPDSLSIESNSSWATVASESMTNPQNATIVKVDDSRPEEAAASHTSPEEGACSHASPIINWLSIHETEHAYEIPEGGFRLLDIPSEVNEINVEISAILSPDLYMMQIKPTDNEDLKKVLSSYDQLLITMEKEAESQPGLKPPYLYKACCCKFEVDDKWYRAVVVCVYDSSEVEGPLGIQFVDYGNVQITKACDVREMKEEWFSVPVQTIPCLLDGYAFRQDAPEEEAMECLKRVLIDKPFVKAVIKKRQKNLRVELLNEEGVLLYQPLIDSQHLIPTSSD</sequence>
<organism evidence="9">
    <name type="scientific">Lygus hesperus</name>
    <name type="common">Western plant bug</name>
    <dbReference type="NCBI Taxonomy" id="30085"/>
    <lineage>
        <taxon>Eukaryota</taxon>
        <taxon>Metazoa</taxon>
        <taxon>Ecdysozoa</taxon>
        <taxon>Arthropoda</taxon>
        <taxon>Hexapoda</taxon>
        <taxon>Insecta</taxon>
        <taxon>Pterygota</taxon>
        <taxon>Neoptera</taxon>
        <taxon>Paraneoptera</taxon>
        <taxon>Hemiptera</taxon>
        <taxon>Heteroptera</taxon>
        <taxon>Panheteroptera</taxon>
        <taxon>Cimicomorpha</taxon>
        <taxon>Miridae</taxon>
        <taxon>Mirini</taxon>
        <taxon>Lygus</taxon>
    </lineage>
</organism>
<dbReference type="EMBL" id="GBHO01041250">
    <property type="protein sequence ID" value="JAG02354.1"/>
    <property type="molecule type" value="Transcribed_RNA"/>
</dbReference>
<dbReference type="GO" id="GO:0005737">
    <property type="term" value="C:cytoplasm"/>
    <property type="evidence" value="ECO:0007669"/>
    <property type="project" value="UniProtKB-ARBA"/>
</dbReference>
<evidence type="ECO:0000256" key="5">
    <source>
        <dbReference type="SAM" id="MobiDB-lite"/>
    </source>
</evidence>
<evidence type="ECO:0000313" key="9">
    <source>
        <dbReference type="EMBL" id="JAG02354.1"/>
    </source>
</evidence>
<evidence type="ECO:0000259" key="8">
    <source>
        <dbReference type="PROSITE" id="PS50304"/>
    </source>
</evidence>
<keyword evidence="2 4" id="KW-0863">Zinc-finger</keyword>
<dbReference type="PROSITE" id="PS50089">
    <property type="entry name" value="ZF_RING_2"/>
    <property type="match status" value="1"/>
</dbReference>
<evidence type="ECO:0000256" key="1">
    <source>
        <dbReference type="ARBA" id="ARBA00022723"/>
    </source>
</evidence>
<feature type="domain" description="Tudor" evidence="8">
    <location>
        <begin position="774"/>
        <end position="832"/>
    </location>
</feature>
<name>A0A0A9W3F7_LYGHE</name>
<dbReference type="PROSITE" id="PS50119">
    <property type="entry name" value="ZF_BBOX"/>
    <property type="match status" value="2"/>
</dbReference>
<feature type="region of interest" description="Disordered" evidence="5">
    <location>
        <begin position="1"/>
        <end position="26"/>
    </location>
</feature>
<feature type="domain" description="Tudor" evidence="8">
    <location>
        <begin position="1297"/>
        <end position="1357"/>
    </location>
</feature>
<protein>
    <submittedName>
        <fullName evidence="9">RING finger protein 17</fullName>
    </submittedName>
</protein>
<dbReference type="SUPFAM" id="SSF57850">
    <property type="entry name" value="RING/U-box"/>
    <property type="match status" value="1"/>
</dbReference>
<dbReference type="Gene3D" id="3.30.40.10">
    <property type="entry name" value="Zinc/RING finger domain, C3HC4 (zinc finger)"/>
    <property type="match status" value="1"/>
</dbReference>
<dbReference type="SUPFAM" id="SSF63748">
    <property type="entry name" value="Tudor/PWWP/MBT"/>
    <property type="match status" value="5"/>
</dbReference>
<feature type="region of interest" description="Disordered" evidence="5">
    <location>
        <begin position="1467"/>
        <end position="1496"/>
    </location>
</feature>
<feature type="compositionally biased region" description="Basic and acidic residues" evidence="5">
    <location>
        <begin position="1474"/>
        <end position="1484"/>
    </location>
</feature>
<evidence type="ECO:0000259" key="6">
    <source>
        <dbReference type="PROSITE" id="PS50089"/>
    </source>
</evidence>